<dbReference type="eggNOG" id="KOG3043">
    <property type="taxonomic scope" value="Eukaryota"/>
</dbReference>
<organism evidence="2 3">
    <name type="scientific">Coprinopsis cinerea (strain Okayama-7 / 130 / ATCC MYA-4618 / FGSC 9003)</name>
    <name type="common">Inky cap fungus</name>
    <name type="synonym">Hormographiella aspergillata</name>
    <dbReference type="NCBI Taxonomy" id="240176"/>
    <lineage>
        <taxon>Eukaryota</taxon>
        <taxon>Fungi</taxon>
        <taxon>Dikarya</taxon>
        <taxon>Basidiomycota</taxon>
        <taxon>Agaricomycotina</taxon>
        <taxon>Agaricomycetes</taxon>
        <taxon>Agaricomycetidae</taxon>
        <taxon>Agaricales</taxon>
        <taxon>Agaricineae</taxon>
        <taxon>Psathyrellaceae</taxon>
        <taxon>Coprinopsis</taxon>
    </lineage>
</organism>
<dbReference type="InterPro" id="IPR029058">
    <property type="entry name" value="AB_hydrolase_fold"/>
</dbReference>
<evidence type="ECO:0000313" key="2">
    <source>
        <dbReference type="EMBL" id="EAU90115.1"/>
    </source>
</evidence>
<name>A8NA50_COPC7</name>
<keyword evidence="2" id="KW-0378">Hydrolase</keyword>
<reference evidence="2 3" key="1">
    <citation type="journal article" date="2010" name="Proc. Natl. Acad. Sci. U.S.A.">
        <title>Insights into evolution of multicellular fungi from the assembled chromosomes of the mushroom Coprinopsis cinerea (Coprinus cinereus).</title>
        <authorList>
            <person name="Stajich J.E."/>
            <person name="Wilke S.K."/>
            <person name="Ahren D."/>
            <person name="Au C.H."/>
            <person name="Birren B.W."/>
            <person name="Borodovsky M."/>
            <person name="Burns C."/>
            <person name="Canback B."/>
            <person name="Casselton L.A."/>
            <person name="Cheng C.K."/>
            <person name="Deng J."/>
            <person name="Dietrich F.S."/>
            <person name="Fargo D.C."/>
            <person name="Farman M.L."/>
            <person name="Gathman A.C."/>
            <person name="Goldberg J."/>
            <person name="Guigo R."/>
            <person name="Hoegger P.J."/>
            <person name="Hooker J.B."/>
            <person name="Huggins A."/>
            <person name="James T.Y."/>
            <person name="Kamada T."/>
            <person name="Kilaru S."/>
            <person name="Kodira C."/>
            <person name="Kues U."/>
            <person name="Kupfer D."/>
            <person name="Kwan H.S."/>
            <person name="Lomsadze A."/>
            <person name="Li W."/>
            <person name="Lilly W.W."/>
            <person name="Ma L.J."/>
            <person name="Mackey A.J."/>
            <person name="Manning G."/>
            <person name="Martin F."/>
            <person name="Muraguchi H."/>
            <person name="Natvig D.O."/>
            <person name="Palmerini H."/>
            <person name="Ramesh M.A."/>
            <person name="Rehmeyer C.J."/>
            <person name="Roe B.A."/>
            <person name="Shenoy N."/>
            <person name="Stanke M."/>
            <person name="Ter-Hovhannisyan V."/>
            <person name="Tunlid A."/>
            <person name="Velagapudi R."/>
            <person name="Vision T.J."/>
            <person name="Zeng Q."/>
            <person name="Zolan M.E."/>
            <person name="Pukkila P.J."/>
        </authorList>
    </citation>
    <scope>NUCLEOTIDE SEQUENCE [LARGE SCALE GENOMIC DNA]</scope>
    <source>
        <strain evidence="3">Okayama-7 / 130 / ATCC MYA-4618 / FGSC 9003</strain>
    </source>
</reference>
<dbReference type="Gene3D" id="3.40.50.1820">
    <property type="entry name" value="alpha/beta hydrolase"/>
    <property type="match status" value="1"/>
</dbReference>
<dbReference type="GeneID" id="6008177"/>
<feature type="domain" description="Dienelactone hydrolase" evidence="1">
    <location>
        <begin position="34"/>
        <end position="240"/>
    </location>
</feature>
<gene>
    <name evidence="2" type="ORF">CC1G_12226</name>
</gene>
<dbReference type="KEGG" id="cci:CC1G_12226"/>
<dbReference type="EMBL" id="AACS02000007">
    <property type="protein sequence ID" value="EAU90115.1"/>
    <property type="molecule type" value="Genomic_DNA"/>
</dbReference>
<dbReference type="RefSeq" id="XP_001831706.1">
    <property type="nucleotide sequence ID" value="XM_001831654.1"/>
</dbReference>
<dbReference type="Pfam" id="PF01738">
    <property type="entry name" value="DLH"/>
    <property type="match status" value="1"/>
</dbReference>
<sequence length="242" mass="26387">MSSNTGFCADCVKGVRHEGTPTGKWETIGGVQSYVATPEGDYPKDKVILYLADVFGPQLPNAQTVIPDYLNGDPIPADGLNPGSTFDLMKWLASHGKEQTRPPLDKVINALKEQGVKTFGAVGYCFGGRYVFDLAFENIISVAVANHPTFVQAPEDIEKYLTLSKAPLLINSCEFDERFPIEAQAITDSILGDGKFAPGYKRTYWEGCTHGFAVRGDLSNPKVKAGKEGAFDAAVKWFKEKL</sequence>
<dbReference type="OMA" id="SLCKHCI"/>
<comment type="caution">
    <text evidence="2">The sequence shown here is derived from an EMBL/GenBank/DDBJ whole genome shotgun (WGS) entry which is preliminary data.</text>
</comment>
<dbReference type="PANTHER" id="PTHR17630:SF44">
    <property type="entry name" value="PROTEIN AIM2"/>
    <property type="match status" value="1"/>
</dbReference>
<dbReference type="VEuPathDB" id="FungiDB:CC1G_12226"/>
<evidence type="ECO:0000259" key="1">
    <source>
        <dbReference type="Pfam" id="PF01738"/>
    </source>
</evidence>
<dbReference type="SUPFAM" id="SSF53474">
    <property type="entry name" value="alpha/beta-Hydrolases"/>
    <property type="match status" value="1"/>
</dbReference>
<dbReference type="GO" id="GO:0016787">
    <property type="term" value="F:hydrolase activity"/>
    <property type="evidence" value="ECO:0007669"/>
    <property type="project" value="UniProtKB-KW"/>
</dbReference>
<evidence type="ECO:0000313" key="3">
    <source>
        <dbReference type="Proteomes" id="UP000001861"/>
    </source>
</evidence>
<dbReference type="PANTHER" id="PTHR17630">
    <property type="entry name" value="DIENELACTONE HYDROLASE"/>
    <property type="match status" value="1"/>
</dbReference>
<proteinExistence type="predicted"/>
<dbReference type="InParanoid" id="A8NA50"/>
<dbReference type="Proteomes" id="UP000001861">
    <property type="component" value="Unassembled WGS sequence"/>
</dbReference>
<keyword evidence="3" id="KW-1185">Reference proteome</keyword>
<accession>A8NA50</accession>
<protein>
    <submittedName>
        <fullName evidence="2">Dienelactone hydrolase</fullName>
    </submittedName>
</protein>
<dbReference type="InterPro" id="IPR002925">
    <property type="entry name" value="Dienelactn_hydro"/>
</dbReference>
<dbReference type="STRING" id="240176.A8NA50"/>
<dbReference type="OrthoDB" id="17560at2759"/>
<dbReference type="AlphaFoldDB" id="A8NA50"/>